<keyword evidence="1" id="KW-1133">Transmembrane helix</keyword>
<dbReference type="RefSeq" id="WP_104792644.1">
    <property type="nucleotide sequence ID" value="NZ_PTPZ01000001.1"/>
</dbReference>
<organism evidence="2 3">
    <name type="scientific">Cloacibacterium normanense</name>
    <dbReference type="NCBI Taxonomy" id="237258"/>
    <lineage>
        <taxon>Bacteria</taxon>
        <taxon>Pseudomonadati</taxon>
        <taxon>Bacteroidota</taxon>
        <taxon>Flavobacteriia</taxon>
        <taxon>Flavobacteriales</taxon>
        <taxon>Weeksellaceae</taxon>
    </lineage>
</organism>
<sequence length="136" mass="15097">MTKDNSIIFLFLDQETQPISMMDTPVVFDLDTSKLTDGAHVLKIVSRSPSGKEGVRFIHFTVANGPSISVEGIKENEIVDGVLSLMINAYDKGNQKSFIISGSETPRTIPFWVWVIIIVFIAWAIYYEITSANVAV</sequence>
<gene>
    <name evidence="2" type="ORF">C3729_02265</name>
</gene>
<comment type="caution">
    <text evidence="2">The sequence shown here is derived from an EMBL/GenBank/DDBJ whole genome shotgun (WGS) entry which is preliminary data.</text>
</comment>
<proteinExistence type="predicted"/>
<name>A0A2S7I8G3_9FLAO</name>
<evidence type="ECO:0000313" key="2">
    <source>
        <dbReference type="EMBL" id="PPZ92851.1"/>
    </source>
</evidence>
<dbReference type="EMBL" id="PTPZ01000001">
    <property type="protein sequence ID" value="PPZ92851.1"/>
    <property type="molecule type" value="Genomic_DNA"/>
</dbReference>
<dbReference type="Proteomes" id="UP000238565">
    <property type="component" value="Unassembled WGS sequence"/>
</dbReference>
<keyword evidence="1" id="KW-0472">Membrane</keyword>
<dbReference type="AlphaFoldDB" id="A0A2S7I8G3"/>
<evidence type="ECO:0000313" key="3">
    <source>
        <dbReference type="Proteomes" id="UP000238565"/>
    </source>
</evidence>
<protein>
    <submittedName>
        <fullName evidence="2">Cytochrome C</fullName>
    </submittedName>
</protein>
<feature type="transmembrane region" description="Helical" evidence="1">
    <location>
        <begin position="111"/>
        <end position="129"/>
    </location>
</feature>
<keyword evidence="1" id="KW-0812">Transmembrane</keyword>
<accession>A0A2S7I8G3</accession>
<evidence type="ECO:0000256" key="1">
    <source>
        <dbReference type="SAM" id="Phobius"/>
    </source>
</evidence>
<reference evidence="2 3" key="1">
    <citation type="submission" date="2018-02" db="EMBL/GenBank/DDBJ databases">
        <title>Draft genome sequence of bacterial isolates from marine environment.</title>
        <authorList>
            <person name="Singh S.K."/>
            <person name="Hill R."/>
            <person name="Major S."/>
            <person name="Cai H."/>
            <person name="Li Y."/>
        </authorList>
    </citation>
    <scope>NUCLEOTIDE SEQUENCE [LARGE SCALE GENOMIC DNA]</scope>
    <source>
        <strain evidence="2 3">IMET F</strain>
    </source>
</reference>